<dbReference type="AlphaFoldDB" id="A0A977KZK7"/>
<dbReference type="Proteomes" id="UP001065613">
    <property type="component" value="Chromosome"/>
</dbReference>
<gene>
    <name evidence="2" type="ORF">KA717_08340</name>
</gene>
<accession>A0A977KZK7</accession>
<dbReference type="GO" id="GO:0005829">
    <property type="term" value="C:cytosol"/>
    <property type="evidence" value="ECO:0007669"/>
    <property type="project" value="TreeGrafter"/>
</dbReference>
<dbReference type="PANTHER" id="PTHR42695:SF5">
    <property type="entry name" value="GLUTAMINE AMIDOTRANSFERASE YLR126C-RELATED"/>
    <property type="match status" value="1"/>
</dbReference>
<evidence type="ECO:0000313" key="2">
    <source>
        <dbReference type="EMBL" id="UXE62722.1"/>
    </source>
</evidence>
<dbReference type="Gene3D" id="3.40.50.880">
    <property type="match status" value="1"/>
</dbReference>
<evidence type="ECO:0000259" key="1">
    <source>
        <dbReference type="Pfam" id="PF00117"/>
    </source>
</evidence>
<organism evidence="2">
    <name type="scientific">Woronichinia naegeliana WA131</name>
    <dbReference type="NCBI Taxonomy" id="2824559"/>
    <lineage>
        <taxon>Bacteria</taxon>
        <taxon>Bacillati</taxon>
        <taxon>Cyanobacteriota</taxon>
        <taxon>Cyanophyceae</taxon>
        <taxon>Synechococcales</taxon>
        <taxon>Coelosphaeriaceae</taxon>
        <taxon>Woronichinia</taxon>
    </lineage>
</organism>
<dbReference type="EMBL" id="CP073041">
    <property type="protein sequence ID" value="UXE62722.1"/>
    <property type="molecule type" value="Genomic_DNA"/>
</dbReference>
<name>A0A977KZK7_9CYAN</name>
<dbReference type="PANTHER" id="PTHR42695">
    <property type="entry name" value="GLUTAMINE AMIDOTRANSFERASE YLR126C-RELATED"/>
    <property type="match status" value="1"/>
</dbReference>
<proteinExistence type="predicted"/>
<dbReference type="PROSITE" id="PS51273">
    <property type="entry name" value="GATASE_TYPE_1"/>
    <property type="match status" value="1"/>
</dbReference>
<dbReference type="InterPro" id="IPR029062">
    <property type="entry name" value="Class_I_gatase-like"/>
</dbReference>
<keyword evidence="2" id="KW-0315">Glutamine amidotransferase</keyword>
<protein>
    <submittedName>
        <fullName evidence="2">Type 1 glutamine amidotransferase</fullName>
    </submittedName>
</protein>
<dbReference type="CDD" id="cd01741">
    <property type="entry name" value="GATase1_1"/>
    <property type="match status" value="1"/>
</dbReference>
<dbReference type="InterPro" id="IPR017926">
    <property type="entry name" value="GATASE"/>
</dbReference>
<dbReference type="KEGG" id="wna:KA717_08340"/>
<sequence length="231" mass="26268">MKIHYLQHVPFEGLGSIEAWARQHQHTLSVTRLYQNDPWPLLEDFDWLIVMGGPMNIYEESQYPWLIEEKQFIKQAIAQDKTVIGICLGSQLIADILGSPVYSGQDKEIGWFPIELTPEAINSELFKAFSPQLTVFHWHGDTFDLPPGATRLAYSEACQNQAFLYGNKVLGLQFHLESTPASVTQMLKHCSDELVEGKYIQTSADLLASDQYFMTINDVMNTILDRLAQQS</sequence>
<dbReference type="SUPFAM" id="SSF52317">
    <property type="entry name" value="Class I glutamine amidotransferase-like"/>
    <property type="match status" value="1"/>
</dbReference>
<feature type="domain" description="Glutamine amidotransferase" evidence="1">
    <location>
        <begin position="40"/>
        <end position="187"/>
    </location>
</feature>
<dbReference type="Pfam" id="PF00117">
    <property type="entry name" value="GATase"/>
    <property type="match status" value="1"/>
</dbReference>
<reference evidence="2" key="1">
    <citation type="submission" date="2021-04" db="EMBL/GenBank/DDBJ databases">
        <title>Genome sequence of Woronichinia naegeliana from Washington state freshwater lake bloom.</title>
        <authorList>
            <person name="Dreher T.W."/>
        </authorList>
    </citation>
    <scope>NUCLEOTIDE SEQUENCE</scope>
    <source>
        <strain evidence="2">WA131</strain>
    </source>
</reference>
<dbReference type="InterPro" id="IPR044992">
    <property type="entry name" value="ChyE-like"/>
</dbReference>
<dbReference type="FunFam" id="3.40.50.880:FF:000033">
    <property type="entry name" value="Glutamine amidotransferase class-I"/>
    <property type="match status" value="1"/>
</dbReference>